<comment type="subcellular location">
    <subcellularLocation>
        <location evidence="1 10">Cell membrane</location>
        <topology evidence="1 10">Multi-pass membrane protein</topology>
    </subcellularLocation>
</comment>
<keyword evidence="7 10" id="KW-1133">Transmembrane helix</keyword>
<proteinExistence type="inferred from homology"/>
<keyword evidence="5 10" id="KW-0812">Transmembrane</keyword>
<evidence type="ECO:0000313" key="13">
    <source>
        <dbReference type="Proteomes" id="UP000016649"/>
    </source>
</evidence>
<keyword evidence="13" id="KW-1185">Reference proteome</keyword>
<evidence type="ECO:0000256" key="9">
    <source>
        <dbReference type="ARBA" id="ARBA00023136"/>
    </source>
</evidence>
<dbReference type="PANTHER" id="PTHR34182">
    <property type="entry name" value="PROTEIN-EXPORT MEMBRANE PROTEIN SECG"/>
    <property type="match status" value="1"/>
</dbReference>
<evidence type="ECO:0000256" key="3">
    <source>
        <dbReference type="ARBA" id="ARBA00022448"/>
    </source>
</evidence>
<feature type="transmembrane region" description="Helical" evidence="10">
    <location>
        <begin position="57"/>
        <end position="75"/>
    </location>
</feature>
<name>A0ABN0NYB5_TRELE</name>
<gene>
    <name evidence="12" type="ORF">HMPREF9193_01392</name>
</gene>
<dbReference type="Pfam" id="PF03840">
    <property type="entry name" value="SecG"/>
    <property type="match status" value="1"/>
</dbReference>
<comment type="caution">
    <text evidence="12">The sequence shown here is derived from an EMBL/GenBank/DDBJ whole genome shotgun (WGS) entry which is preliminary data.</text>
</comment>
<dbReference type="Proteomes" id="UP000016649">
    <property type="component" value="Unassembled WGS sequence"/>
</dbReference>
<feature type="region of interest" description="Disordered" evidence="11">
    <location>
        <begin position="91"/>
        <end position="126"/>
    </location>
</feature>
<evidence type="ECO:0000256" key="4">
    <source>
        <dbReference type="ARBA" id="ARBA00022475"/>
    </source>
</evidence>
<accession>A0ABN0NYB5</accession>
<evidence type="ECO:0000256" key="8">
    <source>
        <dbReference type="ARBA" id="ARBA00023010"/>
    </source>
</evidence>
<sequence length="126" mass="13344">MGIIGIILLIAFVIICILLMGIVLIQSEEGGGLGGLFGSGNTAAFGSRSQTVITKTTYVLVTLFFVTTFAVAFLTRAPAVGNLQEAAKQVQQTTENDNNGAYWLDEQKTEQSASEPAQMSPVQDGE</sequence>
<keyword evidence="6 10" id="KW-0653">Protein transport</keyword>
<feature type="transmembrane region" description="Helical" evidence="10">
    <location>
        <begin position="6"/>
        <end position="25"/>
    </location>
</feature>
<dbReference type="RefSeq" id="WP_021687597.1">
    <property type="nucleotide sequence ID" value="NZ_KI260567.1"/>
</dbReference>
<dbReference type="NCBIfam" id="TIGR00810">
    <property type="entry name" value="secG"/>
    <property type="match status" value="1"/>
</dbReference>
<keyword evidence="4 10" id="KW-1003">Cell membrane</keyword>
<evidence type="ECO:0000313" key="12">
    <source>
        <dbReference type="EMBL" id="ERJ92634.1"/>
    </source>
</evidence>
<evidence type="ECO:0000256" key="1">
    <source>
        <dbReference type="ARBA" id="ARBA00004651"/>
    </source>
</evidence>
<dbReference type="PANTHER" id="PTHR34182:SF1">
    <property type="entry name" value="PROTEIN-EXPORT MEMBRANE PROTEIN SECG"/>
    <property type="match status" value="1"/>
</dbReference>
<dbReference type="PRINTS" id="PR01651">
    <property type="entry name" value="SECGEXPORT"/>
</dbReference>
<dbReference type="EMBL" id="AWVH01000033">
    <property type="protein sequence ID" value="ERJ92634.1"/>
    <property type="molecule type" value="Genomic_DNA"/>
</dbReference>
<evidence type="ECO:0000256" key="7">
    <source>
        <dbReference type="ARBA" id="ARBA00022989"/>
    </source>
</evidence>
<evidence type="ECO:0000256" key="11">
    <source>
        <dbReference type="SAM" id="MobiDB-lite"/>
    </source>
</evidence>
<dbReference type="InterPro" id="IPR004692">
    <property type="entry name" value="SecG"/>
</dbReference>
<keyword evidence="9 10" id="KW-0472">Membrane</keyword>
<evidence type="ECO:0000256" key="2">
    <source>
        <dbReference type="ARBA" id="ARBA00008445"/>
    </source>
</evidence>
<evidence type="ECO:0000256" key="10">
    <source>
        <dbReference type="RuleBase" id="RU365087"/>
    </source>
</evidence>
<organism evidence="12 13">
    <name type="scientific">Treponema lecithinolyticum ATCC 700332</name>
    <dbReference type="NCBI Taxonomy" id="1321815"/>
    <lineage>
        <taxon>Bacteria</taxon>
        <taxon>Pseudomonadati</taxon>
        <taxon>Spirochaetota</taxon>
        <taxon>Spirochaetia</taxon>
        <taxon>Spirochaetales</taxon>
        <taxon>Treponemataceae</taxon>
        <taxon>Treponema</taxon>
    </lineage>
</organism>
<evidence type="ECO:0000256" key="6">
    <source>
        <dbReference type="ARBA" id="ARBA00022927"/>
    </source>
</evidence>
<evidence type="ECO:0000256" key="5">
    <source>
        <dbReference type="ARBA" id="ARBA00022692"/>
    </source>
</evidence>
<reference evidence="12 13" key="1">
    <citation type="submission" date="2013-08" db="EMBL/GenBank/DDBJ databases">
        <authorList>
            <person name="Weinstock G."/>
            <person name="Sodergren E."/>
            <person name="Wylie T."/>
            <person name="Fulton L."/>
            <person name="Fulton R."/>
            <person name="Fronick C."/>
            <person name="O'Laughlin M."/>
            <person name="Godfrey J."/>
            <person name="Miner T."/>
            <person name="Herter B."/>
            <person name="Appelbaum E."/>
            <person name="Cordes M."/>
            <person name="Lek S."/>
            <person name="Wollam A."/>
            <person name="Pepin K.H."/>
            <person name="Palsikar V.B."/>
            <person name="Mitreva M."/>
            <person name="Wilson R.K."/>
        </authorList>
    </citation>
    <scope>NUCLEOTIDE SEQUENCE [LARGE SCALE GENOMIC DNA]</scope>
    <source>
        <strain evidence="12 13">ATCC 700332</strain>
    </source>
</reference>
<keyword evidence="8 10" id="KW-0811">Translocation</keyword>
<keyword evidence="3 10" id="KW-0813">Transport</keyword>
<protein>
    <recommendedName>
        <fullName evidence="10">Protein-export membrane protein SecG</fullName>
    </recommendedName>
</protein>
<feature type="compositionally biased region" description="Polar residues" evidence="11">
    <location>
        <begin position="110"/>
        <end position="126"/>
    </location>
</feature>
<comment type="function">
    <text evidence="10">Involved in protein export. Participates in an early event of protein translocation.</text>
</comment>
<comment type="similarity">
    <text evidence="2 10">Belongs to the SecG family.</text>
</comment>